<dbReference type="RefSeq" id="WP_289420506.1">
    <property type="nucleotide sequence ID" value="NZ_JAUCBE010000003.1"/>
</dbReference>
<comment type="caution">
    <text evidence="3">The sequence shown here is derived from an EMBL/GenBank/DDBJ whole genome shotgun (WGS) entry which is preliminary data.</text>
</comment>
<accession>A0AAP4JJ99</accession>
<reference evidence="3" key="1">
    <citation type="submission" date="2023-06" db="EMBL/GenBank/DDBJ databases">
        <title>Draft Genome Sequences of lactic acid bacteria strains isolated from fermented milk products.</title>
        <authorList>
            <person name="Elcheninov A.G."/>
            <person name="Klyukina A."/>
            <person name="Zayulina K.S."/>
            <person name="Gavirova L.A."/>
            <person name="Shcherbakova P.A."/>
            <person name="Shestakov A.I."/>
            <person name="Kublanov I.V."/>
            <person name="Kochetkova T.V."/>
        </authorList>
    </citation>
    <scope>NUCLEOTIDE SEQUENCE</scope>
    <source>
        <strain evidence="3">TOM.1374</strain>
    </source>
</reference>
<evidence type="ECO:0000313" key="4">
    <source>
        <dbReference type="Proteomes" id="UP001231451"/>
    </source>
</evidence>
<feature type="signal peptide" evidence="2">
    <location>
        <begin position="1"/>
        <end position="25"/>
    </location>
</feature>
<protein>
    <submittedName>
        <fullName evidence="3">YiiX/YebB-like N1pC/P60 family cysteine hydrolase</fullName>
    </submittedName>
</protein>
<dbReference type="GO" id="GO:0016787">
    <property type="term" value="F:hydrolase activity"/>
    <property type="evidence" value="ECO:0007669"/>
    <property type="project" value="UniProtKB-KW"/>
</dbReference>
<feature type="region of interest" description="Disordered" evidence="1">
    <location>
        <begin position="56"/>
        <end position="76"/>
    </location>
</feature>
<evidence type="ECO:0000256" key="1">
    <source>
        <dbReference type="SAM" id="MobiDB-lite"/>
    </source>
</evidence>
<sequence length="227" mass="25222">MKKSLLFILPLALGIIAGQSQLVHAEGNLPQSYTDSTDPAKVFPKDKVDKMIQDAEQKPVLPDPGLPEHSRQKRNAGNQYPRWAGVILVTPDAYKGIPTGHAAIMRNTNSVVEALSDGVKIGHNNWDNSSASGKNRVYAVDVNATSNYQEGVVAEYCAAYKGKPYNWNFFNMDTRDSFYCSQLIRAGFLDSYKLDLNTSEFDAPFGKVMHPIEFVNSDKTTLIYRRG</sequence>
<name>A0AAP4JJ99_LACPA</name>
<keyword evidence="2" id="KW-0732">Signal</keyword>
<organism evidence="3 4">
    <name type="scientific">Lacticaseibacillus paracasei</name>
    <name type="common">Lactobacillus paracasei</name>
    <dbReference type="NCBI Taxonomy" id="1597"/>
    <lineage>
        <taxon>Bacteria</taxon>
        <taxon>Bacillati</taxon>
        <taxon>Bacillota</taxon>
        <taxon>Bacilli</taxon>
        <taxon>Lactobacillales</taxon>
        <taxon>Lactobacillaceae</taxon>
        <taxon>Lacticaseibacillus</taxon>
    </lineage>
</organism>
<proteinExistence type="predicted"/>
<evidence type="ECO:0000256" key="2">
    <source>
        <dbReference type="SAM" id="SignalP"/>
    </source>
</evidence>
<feature type="chain" id="PRO_5042829477" evidence="2">
    <location>
        <begin position="26"/>
        <end position="227"/>
    </location>
</feature>
<dbReference type="AlphaFoldDB" id="A0AAP4JJ99"/>
<dbReference type="SUPFAM" id="SSF54001">
    <property type="entry name" value="Cysteine proteinases"/>
    <property type="match status" value="1"/>
</dbReference>
<dbReference type="EMBL" id="JAUCBG010000003">
    <property type="protein sequence ID" value="MDM7453712.1"/>
    <property type="molecule type" value="Genomic_DNA"/>
</dbReference>
<gene>
    <name evidence="3" type="ORF">QUF16_05015</name>
</gene>
<dbReference type="Gene3D" id="3.90.1720.10">
    <property type="entry name" value="endopeptidase domain like (from Nostoc punctiforme)"/>
    <property type="match status" value="1"/>
</dbReference>
<keyword evidence="3" id="KW-0378">Hydrolase</keyword>
<dbReference type="InterPro" id="IPR038765">
    <property type="entry name" value="Papain-like_cys_pep_sf"/>
</dbReference>
<evidence type="ECO:0000313" key="3">
    <source>
        <dbReference type="EMBL" id="MDM7453712.1"/>
    </source>
</evidence>
<dbReference type="Proteomes" id="UP001231451">
    <property type="component" value="Unassembled WGS sequence"/>
</dbReference>